<evidence type="ECO:0000313" key="2">
    <source>
        <dbReference type="EMBL" id="HIV75720.1"/>
    </source>
</evidence>
<dbReference type="EMBL" id="DXHX01000168">
    <property type="protein sequence ID" value="HIV75720.1"/>
    <property type="molecule type" value="Genomic_DNA"/>
</dbReference>
<dbReference type="AlphaFoldDB" id="A0A9D1PNJ3"/>
<reference evidence="2" key="2">
    <citation type="submission" date="2021-04" db="EMBL/GenBank/DDBJ databases">
        <authorList>
            <person name="Gilroy R."/>
        </authorList>
    </citation>
    <scope>NUCLEOTIDE SEQUENCE</scope>
    <source>
        <strain evidence="2">CHK169-2315</strain>
    </source>
</reference>
<accession>A0A9D1PNJ3</accession>
<dbReference type="InterPro" id="IPR002539">
    <property type="entry name" value="MaoC-like_dom"/>
</dbReference>
<dbReference type="Proteomes" id="UP000823937">
    <property type="component" value="Unassembled WGS sequence"/>
</dbReference>
<organism evidence="2 3">
    <name type="scientific">Candidatus Pseudogracilibacillus intestinigallinarum</name>
    <dbReference type="NCBI Taxonomy" id="2838742"/>
    <lineage>
        <taxon>Bacteria</taxon>
        <taxon>Bacillati</taxon>
        <taxon>Bacillota</taxon>
        <taxon>Bacilli</taxon>
        <taxon>Bacillales</taxon>
        <taxon>Bacillaceae</taxon>
        <taxon>Pseudogracilibacillus</taxon>
    </lineage>
</organism>
<feature type="domain" description="MaoC-like" evidence="1">
    <location>
        <begin position="7"/>
        <end position="114"/>
    </location>
</feature>
<protein>
    <submittedName>
        <fullName evidence="2">MaoC family dehydratase</fullName>
    </submittedName>
</protein>
<dbReference type="SUPFAM" id="SSF54637">
    <property type="entry name" value="Thioesterase/thiol ester dehydrase-isomerase"/>
    <property type="match status" value="1"/>
</dbReference>
<sequence length="142" mass="16205">MKFSEFEIGKSYETASYRMTLEEIQAFSRKFDPQYMHIDEARANETEFGGIIASGIHTLNISFKLWIEVGIYGDEIIAGRQMDKVTFRKPVYPDDLLRVIVKITDKKAIKGGRGLVTCKMTTYNQNDEKVLTANLTALIKDI</sequence>
<evidence type="ECO:0000313" key="3">
    <source>
        <dbReference type="Proteomes" id="UP000823937"/>
    </source>
</evidence>
<dbReference type="Pfam" id="PF01575">
    <property type="entry name" value="MaoC_dehydratas"/>
    <property type="match status" value="1"/>
</dbReference>
<gene>
    <name evidence="2" type="ORF">H9895_11655</name>
</gene>
<dbReference type="InterPro" id="IPR052342">
    <property type="entry name" value="MCH/BMMD"/>
</dbReference>
<reference evidence="2" key="1">
    <citation type="journal article" date="2021" name="PeerJ">
        <title>Extensive microbial diversity within the chicken gut microbiome revealed by metagenomics and culture.</title>
        <authorList>
            <person name="Gilroy R."/>
            <person name="Ravi A."/>
            <person name="Getino M."/>
            <person name="Pursley I."/>
            <person name="Horton D.L."/>
            <person name="Alikhan N.F."/>
            <person name="Baker D."/>
            <person name="Gharbi K."/>
            <person name="Hall N."/>
            <person name="Watson M."/>
            <person name="Adriaenssens E.M."/>
            <person name="Foster-Nyarko E."/>
            <person name="Jarju S."/>
            <person name="Secka A."/>
            <person name="Antonio M."/>
            <person name="Oren A."/>
            <person name="Chaudhuri R.R."/>
            <person name="La Ragione R."/>
            <person name="Hildebrand F."/>
            <person name="Pallen M.J."/>
        </authorList>
    </citation>
    <scope>NUCLEOTIDE SEQUENCE</scope>
    <source>
        <strain evidence="2">CHK169-2315</strain>
    </source>
</reference>
<evidence type="ECO:0000259" key="1">
    <source>
        <dbReference type="Pfam" id="PF01575"/>
    </source>
</evidence>
<comment type="caution">
    <text evidence="2">The sequence shown here is derived from an EMBL/GenBank/DDBJ whole genome shotgun (WGS) entry which is preliminary data.</text>
</comment>
<name>A0A9D1PNJ3_9BACI</name>
<proteinExistence type="predicted"/>
<dbReference type="PANTHER" id="PTHR43664:SF1">
    <property type="entry name" value="BETA-METHYLMALYL-COA DEHYDRATASE"/>
    <property type="match status" value="1"/>
</dbReference>
<dbReference type="InterPro" id="IPR029069">
    <property type="entry name" value="HotDog_dom_sf"/>
</dbReference>
<dbReference type="CDD" id="cd03454">
    <property type="entry name" value="YdeM"/>
    <property type="match status" value="1"/>
</dbReference>
<dbReference type="PANTHER" id="PTHR43664">
    <property type="entry name" value="MONOAMINE OXIDASE-RELATED"/>
    <property type="match status" value="1"/>
</dbReference>
<dbReference type="Gene3D" id="3.10.129.10">
    <property type="entry name" value="Hotdog Thioesterase"/>
    <property type="match status" value="1"/>
</dbReference>